<keyword evidence="2" id="KW-0677">Repeat</keyword>
<dbReference type="GO" id="GO:0000981">
    <property type="term" value="F:DNA-binding transcription factor activity, RNA polymerase II-specific"/>
    <property type="evidence" value="ECO:0007669"/>
    <property type="project" value="TreeGrafter"/>
</dbReference>
<feature type="domain" description="C2H2-type" evidence="8">
    <location>
        <begin position="129"/>
        <end position="150"/>
    </location>
</feature>
<feature type="compositionally biased region" description="Low complexity" evidence="7">
    <location>
        <begin position="49"/>
        <end position="60"/>
    </location>
</feature>
<evidence type="ECO:0000256" key="7">
    <source>
        <dbReference type="SAM" id="MobiDB-lite"/>
    </source>
</evidence>
<accession>A0A670ZK47</accession>
<dbReference type="GO" id="GO:0008270">
    <property type="term" value="F:zinc ion binding"/>
    <property type="evidence" value="ECO:0007669"/>
    <property type="project" value="UniProtKB-KW"/>
</dbReference>
<dbReference type="InterPro" id="IPR036236">
    <property type="entry name" value="Znf_C2H2_sf"/>
</dbReference>
<feature type="region of interest" description="Disordered" evidence="7">
    <location>
        <begin position="46"/>
        <end position="66"/>
    </location>
</feature>
<keyword evidence="10" id="KW-1185">Reference proteome</keyword>
<dbReference type="GO" id="GO:0000978">
    <property type="term" value="F:RNA polymerase II cis-regulatory region sequence-specific DNA binding"/>
    <property type="evidence" value="ECO:0007669"/>
    <property type="project" value="TreeGrafter"/>
</dbReference>
<evidence type="ECO:0000256" key="4">
    <source>
        <dbReference type="ARBA" id="ARBA00022833"/>
    </source>
</evidence>
<dbReference type="PROSITE" id="PS50157">
    <property type="entry name" value="ZINC_FINGER_C2H2_2"/>
    <property type="match status" value="1"/>
</dbReference>
<evidence type="ECO:0000256" key="3">
    <source>
        <dbReference type="ARBA" id="ARBA00022771"/>
    </source>
</evidence>
<dbReference type="Gene3D" id="3.30.160.60">
    <property type="entry name" value="Classic Zinc Finger"/>
    <property type="match status" value="2"/>
</dbReference>
<evidence type="ECO:0000256" key="1">
    <source>
        <dbReference type="ARBA" id="ARBA00022723"/>
    </source>
</evidence>
<reference evidence="9" key="1">
    <citation type="submission" date="2025-08" db="UniProtKB">
        <authorList>
            <consortium name="Ensembl"/>
        </authorList>
    </citation>
    <scope>IDENTIFICATION</scope>
</reference>
<keyword evidence="3 6" id="KW-0863">Zinc-finger</keyword>
<sequence length="150" mass="17693">LSFSFLFSFEGNNGQENQDSYELFQVINATDGMEKFGFRMEFESHEKNQSNNWNQESSSSTDASKQDFIAQQEKIRKKYIGKSVKLIKDKLHVDKHYSTQNKYREYDNRFRSDSNPISHKRIHSGEKPFKCMECGKTFTNSSLLRRHKTI</sequence>
<dbReference type="InterPro" id="IPR013087">
    <property type="entry name" value="Znf_C2H2_type"/>
</dbReference>
<proteinExistence type="predicted"/>
<dbReference type="AlphaFoldDB" id="A0A670ZK47"/>
<dbReference type="FunFam" id="3.30.160.60:FF:002343">
    <property type="entry name" value="Zinc finger protein 33A"/>
    <property type="match status" value="1"/>
</dbReference>
<dbReference type="PANTHER" id="PTHR23235:SF142">
    <property type="entry name" value="ZINC FINGER PROTEIN 384"/>
    <property type="match status" value="1"/>
</dbReference>
<evidence type="ECO:0000256" key="2">
    <source>
        <dbReference type="ARBA" id="ARBA00022737"/>
    </source>
</evidence>
<keyword evidence="5" id="KW-0539">Nucleus</keyword>
<reference evidence="9" key="2">
    <citation type="submission" date="2025-09" db="UniProtKB">
        <authorList>
            <consortium name="Ensembl"/>
        </authorList>
    </citation>
    <scope>IDENTIFICATION</scope>
</reference>
<evidence type="ECO:0000256" key="6">
    <source>
        <dbReference type="PROSITE-ProRule" id="PRU00042"/>
    </source>
</evidence>
<protein>
    <recommendedName>
        <fullName evidence="8">C2H2-type domain-containing protein</fullName>
    </recommendedName>
</protein>
<evidence type="ECO:0000256" key="5">
    <source>
        <dbReference type="ARBA" id="ARBA00023242"/>
    </source>
</evidence>
<name>A0A670ZK47_PSETE</name>
<keyword evidence="1" id="KW-0479">Metal-binding</keyword>
<dbReference type="Ensembl" id="ENSPTXT00000023913.1">
    <property type="protein sequence ID" value="ENSPTXP00000023193.1"/>
    <property type="gene ID" value="ENSPTXG00000016090.1"/>
</dbReference>
<organism evidence="9 10">
    <name type="scientific">Pseudonaja textilis</name>
    <name type="common">Eastern brown snake</name>
    <dbReference type="NCBI Taxonomy" id="8673"/>
    <lineage>
        <taxon>Eukaryota</taxon>
        <taxon>Metazoa</taxon>
        <taxon>Chordata</taxon>
        <taxon>Craniata</taxon>
        <taxon>Vertebrata</taxon>
        <taxon>Euteleostomi</taxon>
        <taxon>Lepidosauria</taxon>
        <taxon>Squamata</taxon>
        <taxon>Bifurcata</taxon>
        <taxon>Unidentata</taxon>
        <taxon>Episquamata</taxon>
        <taxon>Toxicofera</taxon>
        <taxon>Serpentes</taxon>
        <taxon>Colubroidea</taxon>
        <taxon>Elapidae</taxon>
        <taxon>Hydrophiinae</taxon>
        <taxon>Pseudonaja</taxon>
    </lineage>
</organism>
<dbReference type="Pfam" id="PF00096">
    <property type="entry name" value="zf-C2H2"/>
    <property type="match status" value="1"/>
</dbReference>
<evidence type="ECO:0000259" key="8">
    <source>
        <dbReference type="PROSITE" id="PS50157"/>
    </source>
</evidence>
<dbReference type="Proteomes" id="UP000472273">
    <property type="component" value="Unplaced"/>
</dbReference>
<dbReference type="PANTHER" id="PTHR23235">
    <property type="entry name" value="KRUEPPEL-LIKE TRANSCRIPTION FACTOR"/>
    <property type="match status" value="1"/>
</dbReference>
<evidence type="ECO:0000313" key="9">
    <source>
        <dbReference type="Ensembl" id="ENSPTXP00000023193.1"/>
    </source>
</evidence>
<keyword evidence="4" id="KW-0862">Zinc</keyword>
<evidence type="ECO:0000313" key="10">
    <source>
        <dbReference type="Proteomes" id="UP000472273"/>
    </source>
</evidence>
<dbReference type="SUPFAM" id="SSF57667">
    <property type="entry name" value="beta-beta-alpha zinc fingers"/>
    <property type="match status" value="1"/>
</dbReference>